<keyword evidence="3" id="KW-1185">Reference proteome</keyword>
<organism evidence="2 3">
    <name type="scientific">Paenibacillus borealis</name>
    <dbReference type="NCBI Taxonomy" id="160799"/>
    <lineage>
        <taxon>Bacteria</taxon>
        <taxon>Bacillati</taxon>
        <taxon>Bacillota</taxon>
        <taxon>Bacilli</taxon>
        <taxon>Bacillales</taxon>
        <taxon>Paenibacillaceae</taxon>
        <taxon>Paenibacillus</taxon>
    </lineage>
</organism>
<proteinExistence type="predicted"/>
<keyword evidence="1" id="KW-0732">Signal</keyword>
<feature type="chain" id="PRO_5045932951" description="Adhesin domain-containing protein" evidence="1">
    <location>
        <begin position="23"/>
        <end position="347"/>
    </location>
</feature>
<reference evidence="2 3" key="1">
    <citation type="submission" date="2016-10" db="EMBL/GenBank/DDBJ databases">
        <title>Paenibacillus species isolates.</title>
        <authorList>
            <person name="Beno S.M."/>
        </authorList>
    </citation>
    <scope>NUCLEOTIDE SEQUENCE [LARGE SCALE GENOMIC DNA]</scope>
    <source>
        <strain evidence="2 3">FSL H7-0744</strain>
    </source>
</reference>
<accession>A0ABX3HIF3</accession>
<name>A0ABX3HIF3_PAEBO</name>
<dbReference type="RefSeq" id="WP_076110122.1">
    <property type="nucleotide sequence ID" value="NZ_MPTB01000008.1"/>
</dbReference>
<comment type="caution">
    <text evidence="2">The sequence shown here is derived from an EMBL/GenBank/DDBJ whole genome shotgun (WGS) entry which is preliminary data.</text>
</comment>
<gene>
    <name evidence="2" type="ORF">BSK56_08425</name>
</gene>
<evidence type="ECO:0000256" key="1">
    <source>
        <dbReference type="SAM" id="SignalP"/>
    </source>
</evidence>
<dbReference type="EMBL" id="MPTB01000008">
    <property type="protein sequence ID" value="OMD49961.1"/>
    <property type="molecule type" value="Genomic_DNA"/>
</dbReference>
<sequence length="347" mass="36409">MKKNYKPAKIAALAVFSIVLLAGCRELPGKEAADNQLEQRLSGNSQQEVADSNGEFEEFSSELGQEISEAAADLGQGLSEATANLGQDVGEAMENVHQAFQNTGSVVAEQITADSVSKELVATSKPGSSSTLTLDNAVGEVEVISTTGNTVNVTATIVAHHASSKYAPELFDKAEVSVIISGDELKVSTYAKDSPKKDLWSWAHKKYGYSDFSINYLIELPASVNRFEINNDVGSIELSQLQGTFDISSDVGAITLRDVEVTGKSKVETDTGSIGLSINEMKNGSSLKAKSDIGKISASLDSSLKCTVEASSELGHISGTGSGKHDLNGGGPLLSLSTEIGSISIQN</sequence>
<feature type="signal peptide" evidence="1">
    <location>
        <begin position="1"/>
        <end position="22"/>
    </location>
</feature>
<dbReference type="Proteomes" id="UP000187412">
    <property type="component" value="Unassembled WGS sequence"/>
</dbReference>
<evidence type="ECO:0000313" key="2">
    <source>
        <dbReference type="EMBL" id="OMD49961.1"/>
    </source>
</evidence>
<evidence type="ECO:0000313" key="3">
    <source>
        <dbReference type="Proteomes" id="UP000187412"/>
    </source>
</evidence>
<protein>
    <recommendedName>
        <fullName evidence="4">Adhesin domain-containing protein</fullName>
    </recommendedName>
</protein>
<evidence type="ECO:0008006" key="4">
    <source>
        <dbReference type="Google" id="ProtNLM"/>
    </source>
</evidence>
<dbReference type="PROSITE" id="PS51257">
    <property type="entry name" value="PROKAR_LIPOPROTEIN"/>
    <property type="match status" value="1"/>
</dbReference>